<reference evidence="7" key="1">
    <citation type="journal article" date="2014" name="PLoS ONE">
        <title>Transcriptome-Based Identification of ABC Transporters in the Western Tarnished Plant Bug Lygus hesperus.</title>
        <authorList>
            <person name="Hull J.J."/>
            <person name="Chaney K."/>
            <person name="Geib S.M."/>
            <person name="Fabrick J.A."/>
            <person name="Brent C.S."/>
            <person name="Walsh D."/>
            <person name="Lavine L.C."/>
        </authorList>
    </citation>
    <scope>NUCLEOTIDE SEQUENCE</scope>
</reference>
<dbReference type="SMART" id="SM00271">
    <property type="entry name" value="DnaJ"/>
    <property type="match status" value="1"/>
</dbReference>
<feature type="domain" description="DPH-type MB" evidence="6">
    <location>
        <begin position="77"/>
        <end position="134"/>
    </location>
</feature>
<dbReference type="PANTHER" id="PTHR45255:SF1">
    <property type="entry name" value="DNAJ HOMOLOG SUBFAMILY C MEMBER 24"/>
    <property type="match status" value="1"/>
</dbReference>
<evidence type="ECO:0000313" key="7">
    <source>
        <dbReference type="EMBL" id="JAG12259.1"/>
    </source>
</evidence>
<dbReference type="Pfam" id="PF00226">
    <property type="entry name" value="DnaJ"/>
    <property type="match status" value="1"/>
</dbReference>
<comment type="similarity">
    <text evidence="1">Belongs to the DPH4 family.</text>
</comment>
<dbReference type="SUPFAM" id="SSF46565">
    <property type="entry name" value="Chaperone J-domain"/>
    <property type="match status" value="1"/>
</dbReference>
<dbReference type="InterPro" id="IPR001623">
    <property type="entry name" value="DnaJ_domain"/>
</dbReference>
<name>A0A0A9WWY8_LYGHE</name>
<dbReference type="Gene3D" id="1.10.287.110">
    <property type="entry name" value="DnaJ domain"/>
    <property type="match status" value="1"/>
</dbReference>
<protein>
    <submittedName>
        <fullName evidence="8">DnaJ subfamily C member 24</fullName>
    </submittedName>
</protein>
<dbReference type="PROSITE" id="PS51074">
    <property type="entry name" value="DPH_MB"/>
    <property type="match status" value="1"/>
</dbReference>
<evidence type="ECO:0000256" key="3">
    <source>
        <dbReference type="ARBA" id="ARBA00022833"/>
    </source>
</evidence>
<dbReference type="InterPro" id="IPR036869">
    <property type="entry name" value="J_dom_sf"/>
</dbReference>
<dbReference type="InterPro" id="IPR036671">
    <property type="entry name" value="DPH_MB_sf"/>
</dbReference>
<evidence type="ECO:0000259" key="6">
    <source>
        <dbReference type="PROSITE" id="PS51074"/>
    </source>
</evidence>
<dbReference type="EMBL" id="GDHC01016010">
    <property type="protein sequence ID" value="JAQ02619.1"/>
    <property type="molecule type" value="Transcribed_RNA"/>
</dbReference>
<keyword evidence="3" id="KW-0862">Zinc</keyword>
<evidence type="ECO:0000256" key="1">
    <source>
        <dbReference type="ARBA" id="ARBA00006169"/>
    </source>
</evidence>
<proteinExistence type="inferred from homology"/>
<evidence type="ECO:0000259" key="5">
    <source>
        <dbReference type="PROSITE" id="PS50076"/>
    </source>
</evidence>
<dbReference type="AlphaFoldDB" id="A0A0A9WWY8"/>
<dbReference type="PANTHER" id="PTHR45255">
    <property type="entry name" value="DNAJ HOMOLOG SUBFAMILY C MEMBER 24"/>
    <property type="match status" value="1"/>
</dbReference>
<keyword evidence="2" id="KW-0479">Metal-binding</keyword>
<keyword evidence="4" id="KW-0408">Iron</keyword>
<reference evidence="7" key="2">
    <citation type="submission" date="2014-07" db="EMBL/GenBank/DDBJ databases">
        <authorList>
            <person name="Hull J."/>
        </authorList>
    </citation>
    <scope>NUCLEOTIDE SEQUENCE</scope>
</reference>
<dbReference type="Gene3D" id="3.10.660.10">
    <property type="entry name" value="DPH Zinc finger"/>
    <property type="match status" value="1"/>
</dbReference>
<dbReference type="GO" id="GO:0008198">
    <property type="term" value="F:ferrous iron binding"/>
    <property type="evidence" value="ECO:0007669"/>
    <property type="project" value="TreeGrafter"/>
</dbReference>
<dbReference type="Pfam" id="PF05207">
    <property type="entry name" value="Zn_ribbon_CSL"/>
    <property type="match status" value="1"/>
</dbReference>
<gene>
    <name evidence="8" type="primary">DNAJC24</name>
    <name evidence="7" type="ORF">CM83_24902</name>
    <name evidence="8" type="ORF">g.53006</name>
</gene>
<accession>A0A0A9WWY8</accession>
<evidence type="ECO:0000313" key="8">
    <source>
        <dbReference type="EMBL" id="JAQ02619.1"/>
    </source>
</evidence>
<dbReference type="GO" id="GO:0001671">
    <property type="term" value="F:ATPase activator activity"/>
    <property type="evidence" value="ECO:0007669"/>
    <property type="project" value="TreeGrafter"/>
</dbReference>
<dbReference type="PRINTS" id="PR00625">
    <property type="entry name" value="JDOMAIN"/>
</dbReference>
<organism evidence="7">
    <name type="scientific">Lygus hesperus</name>
    <name type="common">Western plant bug</name>
    <dbReference type="NCBI Taxonomy" id="30085"/>
    <lineage>
        <taxon>Eukaryota</taxon>
        <taxon>Metazoa</taxon>
        <taxon>Ecdysozoa</taxon>
        <taxon>Arthropoda</taxon>
        <taxon>Hexapoda</taxon>
        <taxon>Insecta</taxon>
        <taxon>Pterygota</taxon>
        <taxon>Neoptera</taxon>
        <taxon>Paraneoptera</taxon>
        <taxon>Hemiptera</taxon>
        <taxon>Heteroptera</taxon>
        <taxon>Panheteroptera</taxon>
        <taxon>Cimicomorpha</taxon>
        <taxon>Miridae</taxon>
        <taxon>Mirini</taxon>
        <taxon>Lygus</taxon>
    </lineage>
</organism>
<dbReference type="InterPro" id="IPR007872">
    <property type="entry name" value="DPH_MB_dom"/>
</dbReference>
<dbReference type="PROSITE" id="PS50076">
    <property type="entry name" value="DNAJ_2"/>
    <property type="match status" value="1"/>
</dbReference>
<dbReference type="SUPFAM" id="SSF144217">
    <property type="entry name" value="CSL zinc finger"/>
    <property type="match status" value="1"/>
</dbReference>
<sequence length="135" mass="15367">METHYDVLGCAQSSSMEQLKCAYHDLALKHHPDKNSDGSPEMFSKIDEAWKTLRDPESRKDYDASLKQSEIEEQSLLFGSFSLKDLKYDPTNDVYSCDCRCGGTYSFSKKDFEEFNSYLVGCEDCSLVISVDLQT</sequence>
<evidence type="ECO:0000256" key="4">
    <source>
        <dbReference type="ARBA" id="ARBA00023004"/>
    </source>
</evidence>
<feature type="domain" description="J" evidence="5">
    <location>
        <begin position="3"/>
        <end position="66"/>
    </location>
</feature>
<evidence type="ECO:0000256" key="2">
    <source>
        <dbReference type="ARBA" id="ARBA00022723"/>
    </source>
</evidence>
<reference evidence="8" key="3">
    <citation type="journal article" date="2016" name="Gigascience">
        <title>De novo construction of an expanded transcriptome assembly for the western tarnished plant bug, Lygus hesperus.</title>
        <authorList>
            <person name="Tassone E.E."/>
            <person name="Geib S.M."/>
            <person name="Hall B."/>
            <person name="Fabrick J.A."/>
            <person name="Brent C.S."/>
            <person name="Hull J.J."/>
        </authorList>
    </citation>
    <scope>NUCLEOTIDE SEQUENCE</scope>
</reference>
<dbReference type="EMBL" id="GBHO01031345">
    <property type="protein sequence ID" value="JAG12259.1"/>
    <property type="molecule type" value="Transcribed_RNA"/>
</dbReference>
<dbReference type="CDD" id="cd06257">
    <property type="entry name" value="DnaJ"/>
    <property type="match status" value="1"/>
</dbReference>